<evidence type="ECO:0000256" key="5">
    <source>
        <dbReference type="ARBA" id="ARBA00022692"/>
    </source>
</evidence>
<dbReference type="GO" id="GO:0022857">
    <property type="term" value="F:transmembrane transporter activity"/>
    <property type="evidence" value="ECO:0007669"/>
    <property type="project" value="UniProtKB-UniRule"/>
</dbReference>
<reference evidence="11 12" key="1">
    <citation type="submission" date="2017-06" db="EMBL/GenBank/DDBJ databases">
        <title>Ensifer strains isolated from leguminous trees and herbs display diverse denitrification phenotypes with some acting as strong N2O sinks.</title>
        <authorList>
            <person name="Woliy K."/>
            <person name="Mania D."/>
            <person name="Bakken L.R."/>
            <person name="Frostegard A."/>
        </authorList>
    </citation>
    <scope>NUCLEOTIDE SEQUENCE [LARGE SCALE GENOMIC DNA]</scope>
    <source>
        <strain evidence="11 12">AC50a</strain>
    </source>
</reference>
<evidence type="ECO:0000256" key="4">
    <source>
        <dbReference type="ARBA" id="ARBA00022519"/>
    </source>
</evidence>
<dbReference type="GO" id="GO:0005886">
    <property type="term" value="C:plasma membrane"/>
    <property type="evidence" value="ECO:0007669"/>
    <property type="project" value="UniProtKB-SubCell"/>
</dbReference>
<evidence type="ECO:0000313" key="12">
    <source>
        <dbReference type="Proteomes" id="UP000231987"/>
    </source>
</evidence>
<feature type="transmembrane region" description="Helical" evidence="9">
    <location>
        <begin position="132"/>
        <end position="155"/>
    </location>
</feature>
<feature type="transmembrane region" description="Helical" evidence="9">
    <location>
        <begin position="20"/>
        <end position="39"/>
    </location>
</feature>
<comment type="subunit">
    <text evidence="9">The complex comprises the extracytoplasmic solute receptor protein and the two transmembrane proteins.</text>
</comment>
<evidence type="ECO:0000313" key="11">
    <source>
        <dbReference type="EMBL" id="PJR16513.1"/>
    </source>
</evidence>
<name>A0A2J0Z7L4_RHIML</name>
<keyword evidence="7 9" id="KW-0472">Membrane</keyword>
<evidence type="ECO:0000259" key="10">
    <source>
        <dbReference type="Pfam" id="PF04290"/>
    </source>
</evidence>
<evidence type="ECO:0000256" key="8">
    <source>
        <dbReference type="ARBA" id="ARBA00038436"/>
    </source>
</evidence>
<keyword evidence="2 9" id="KW-0813">Transport</keyword>
<evidence type="ECO:0000256" key="6">
    <source>
        <dbReference type="ARBA" id="ARBA00022989"/>
    </source>
</evidence>
<dbReference type="Pfam" id="PF04290">
    <property type="entry name" value="DctQ"/>
    <property type="match status" value="1"/>
</dbReference>
<comment type="caution">
    <text evidence="11">The sequence shown here is derived from an EMBL/GenBank/DDBJ whole genome shotgun (WGS) entry which is preliminary data.</text>
</comment>
<feature type="domain" description="Tripartite ATP-independent periplasmic transporters DctQ component" evidence="10">
    <location>
        <begin position="27"/>
        <end position="153"/>
    </location>
</feature>
<proteinExistence type="inferred from homology"/>
<keyword evidence="6 9" id="KW-1133">Transmembrane helix</keyword>
<evidence type="ECO:0000256" key="3">
    <source>
        <dbReference type="ARBA" id="ARBA00022475"/>
    </source>
</evidence>
<keyword evidence="4 9" id="KW-0997">Cell inner membrane</keyword>
<organism evidence="11 12">
    <name type="scientific">Rhizobium meliloti</name>
    <name type="common">Ensifer meliloti</name>
    <name type="synonym">Sinorhizobium meliloti</name>
    <dbReference type="NCBI Taxonomy" id="382"/>
    <lineage>
        <taxon>Bacteria</taxon>
        <taxon>Pseudomonadati</taxon>
        <taxon>Pseudomonadota</taxon>
        <taxon>Alphaproteobacteria</taxon>
        <taxon>Hyphomicrobiales</taxon>
        <taxon>Rhizobiaceae</taxon>
        <taxon>Sinorhizobium/Ensifer group</taxon>
        <taxon>Sinorhizobium</taxon>
    </lineage>
</organism>
<comment type="subcellular location">
    <subcellularLocation>
        <location evidence="1 9">Cell inner membrane</location>
        <topology evidence="1 9">Multi-pass membrane protein</topology>
    </subcellularLocation>
</comment>
<evidence type="ECO:0000256" key="7">
    <source>
        <dbReference type="ARBA" id="ARBA00023136"/>
    </source>
</evidence>
<dbReference type="Proteomes" id="UP000231987">
    <property type="component" value="Unassembled WGS sequence"/>
</dbReference>
<dbReference type="EMBL" id="NJGD01000002">
    <property type="protein sequence ID" value="PJR16513.1"/>
    <property type="molecule type" value="Genomic_DNA"/>
</dbReference>
<evidence type="ECO:0000256" key="1">
    <source>
        <dbReference type="ARBA" id="ARBA00004429"/>
    </source>
</evidence>
<evidence type="ECO:0000256" key="9">
    <source>
        <dbReference type="RuleBase" id="RU369079"/>
    </source>
</evidence>
<keyword evidence="5 9" id="KW-0812">Transmembrane</keyword>
<dbReference type="InterPro" id="IPR007387">
    <property type="entry name" value="TRAP_DctQ"/>
</dbReference>
<dbReference type="GO" id="GO:0015740">
    <property type="term" value="P:C4-dicarboxylate transport"/>
    <property type="evidence" value="ECO:0007669"/>
    <property type="project" value="TreeGrafter"/>
</dbReference>
<accession>A0A2J0Z7L4</accession>
<evidence type="ECO:0000256" key="2">
    <source>
        <dbReference type="ARBA" id="ARBA00022448"/>
    </source>
</evidence>
<comment type="function">
    <text evidence="9">Part of the tripartite ATP-independent periplasmic (TRAP) transport system.</text>
</comment>
<comment type="similarity">
    <text evidence="8 9">Belongs to the TRAP transporter small permease family.</text>
</comment>
<feature type="transmembrane region" description="Helical" evidence="9">
    <location>
        <begin position="51"/>
        <end position="68"/>
    </location>
</feature>
<protein>
    <recommendedName>
        <fullName evidence="9">TRAP transporter small permease protein</fullName>
    </recommendedName>
</protein>
<dbReference type="AlphaFoldDB" id="A0A2J0Z7L4"/>
<sequence length="183" mass="20378">MLTFCRRTLRVVERIEMTAAMVLFAVIILSIFAQVISRYGFSRPIVWVEEAATYAFIWIVFLGASIGMKRLSHIRIEALSLVLSARAQSVLRILGYGVMLFVAAYLCLRLPVVIGIESRSGSVSLPVQLPRMWFYSVPLFVSSLSIVLTLAYYLVAELASLCTDEPMTYIDGASIDDVAREGI</sequence>
<dbReference type="PANTHER" id="PTHR35011">
    <property type="entry name" value="2,3-DIKETO-L-GULONATE TRAP TRANSPORTER SMALL PERMEASE PROTEIN YIAM"/>
    <property type="match status" value="1"/>
</dbReference>
<dbReference type="PANTHER" id="PTHR35011:SF2">
    <property type="entry name" value="2,3-DIKETO-L-GULONATE TRAP TRANSPORTER SMALL PERMEASE PROTEIN YIAM"/>
    <property type="match status" value="1"/>
</dbReference>
<dbReference type="RefSeq" id="WP_100670551.1">
    <property type="nucleotide sequence ID" value="NZ_NJGD01000002.1"/>
</dbReference>
<gene>
    <name evidence="11" type="ORF">CEJ86_07000</name>
</gene>
<dbReference type="InterPro" id="IPR055348">
    <property type="entry name" value="DctQ"/>
</dbReference>
<feature type="transmembrane region" description="Helical" evidence="9">
    <location>
        <begin position="89"/>
        <end position="112"/>
    </location>
</feature>
<keyword evidence="3" id="KW-1003">Cell membrane</keyword>